<keyword evidence="1" id="KW-1133">Transmembrane helix</keyword>
<dbReference type="InterPro" id="IPR036374">
    <property type="entry name" value="OxRdtase_Mopterin-bd_sf"/>
</dbReference>
<feature type="transmembrane region" description="Helical" evidence="1">
    <location>
        <begin position="111"/>
        <end position="128"/>
    </location>
</feature>
<dbReference type="InterPro" id="IPR014756">
    <property type="entry name" value="Ig_E-set"/>
</dbReference>
<protein>
    <submittedName>
        <fullName evidence="3">Unannotated protein</fullName>
    </submittedName>
</protein>
<feature type="transmembrane region" description="Helical" evidence="1">
    <location>
        <begin position="23"/>
        <end position="44"/>
    </location>
</feature>
<feature type="domain" description="Oxidoreductase molybdopterin-binding" evidence="2">
    <location>
        <begin position="261"/>
        <end position="412"/>
    </location>
</feature>
<proteinExistence type="predicted"/>
<dbReference type="Gene3D" id="3.90.420.10">
    <property type="entry name" value="Oxidoreductase, molybdopterin-binding domain"/>
    <property type="match status" value="1"/>
</dbReference>
<evidence type="ECO:0000256" key="1">
    <source>
        <dbReference type="SAM" id="Phobius"/>
    </source>
</evidence>
<dbReference type="PANTHER" id="PTHR19372:SF7">
    <property type="entry name" value="SULFITE OXIDASE, MITOCHONDRIAL"/>
    <property type="match status" value="1"/>
</dbReference>
<dbReference type="SUPFAM" id="SSF81296">
    <property type="entry name" value="E set domains"/>
    <property type="match status" value="1"/>
</dbReference>
<feature type="transmembrane region" description="Helical" evidence="1">
    <location>
        <begin position="84"/>
        <end position="105"/>
    </location>
</feature>
<dbReference type="GO" id="GO:0006790">
    <property type="term" value="P:sulfur compound metabolic process"/>
    <property type="evidence" value="ECO:0007669"/>
    <property type="project" value="TreeGrafter"/>
</dbReference>
<evidence type="ECO:0000313" key="3">
    <source>
        <dbReference type="EMBL" id="CAB4857113.1"/>
    </source>
</evidence>
<dbReference type="GO" id="GO:0008482">
    <property type="term" value="F:sulfite oxidase activity"/>
    <property type="evidence" value="ECO:0007669"/>
    <property type="project" value="TreeGrafter"/>
</dbReference>
<name>A0A6J7CQ17_9ZZZZ</name>
<organism evidence="3">
    <name type="scientific">freshwater metagenome</name>
    <dbReference type="NCBI Taxonomy" id="449393"/>
    <lineage>
        <taxon>unclassified sequences</taxon>
        <taxon>metagenomes</taxon>
        <taxon>ecological metagenomes</taxon>
    </lineage>
</organism>
<evidence type="ECO:0000259" key="2">
    <source>
        <dbReference type="Pfam" id="PF00174"/>
    </source>
</evidence>
<accession>A0A6J7CQ17</accession>
<dbReference type="Pfam" id="PF00174">
    <property type="entry name" value="Oxidored_molyb"/>
    <property type="match status" value="1"/>
</dbReference>
<keyword evidence="1" id="KW-0472">Membrane</keyword>
<dbReference type="GO" id="GO:0043546">
    <property type="term" value="F:molybdopterin cofactor binding"/>
    <property type="evidence" value="ECO:0007669"/>
    <property type="project" value="TreeGrafter"/>
</dbReference>
<dbReference type="SUPFAM" id="SSF56524">
    <property type="entry name" value="Oxidoreductase molybdopterin-binding domain"/>
    <property type="match status" value="1"/>
</dbReference>
<feature type="transmembrane region" description="Helical" evidence="1">
    <location>
        <begin position="135"/>
        <end position="155"/>
    </location>
</feature>
<dbReference type="EMBL" id="CAFBLP010000001">
    <property type="protein sequence ID" value="CAB4857113.1"/>
    <property type="molecule type" value="Genomic_DNA"/>
</dbReference>
<reference evidence="3" key="1">
    <citation type="submission" date="2020-05" db="EMBL/GenBank/DDBJ databases">
        <authorList>
            <person name="Chiriac C."/>
            <person name="Salcher M."/>
            <person name="Ghai R."/>
            <person name="Kavagutti S V."/>
        </authorList>
    </citation>
    <scope>NUCLEOTIDE SEQUENCE</scope>
</reference>
<dbReference type="PANTHER" id="PTHR19372">
    <property type="entry name" value="SULFITE REDUCTASE"/>
    <property type="match status" value="1"/>
</dbReference>
<dbReference type="AlphaFoldDB" id="A0A6J7CQ17"/>
<gene>
    <name evidence="3" type="ORF">UFOPK3376_00035</name>
</gene>
<dbReference type="Gene3D" id="2.60.40.650">
    <property type="match status" value="1"/>
</dbReference>
<keyword evidence="1" id="KW-0812">Transmembrane</keyword>
<dbReference type="GO" id="GO:0020037">
    <property type="term" value="F:heme binding"/>
    <property type="evidence" value="ECO:0007669"/>
    <property type="project" value="TreeGrafter"/>
</dbReference>
<sequence>MTDIEDAGAASPANPTGQLTPRWWGVLIGLVSLGLGLAAGEVVAGLSRLLRSPIVSVGDRVIDHVPKPVKQWAIRTFGTTDKTVLIWSIVVVIALIAMVVGVATVRGRTDIGIGSAVLLGVLGAWAGGVGRNTRFIGVLPSLVAATVAAGVLVLGHRLAHPRAEHRPSSAAAQSMTGPPALDRRRFLMGTGGLALGAVALASVGRSMQNRFDSALERAGVRLPTARAPLPAPPTDPALATEGLSPLITPIPDFYRIDTALSFPSVSLKTWKLKITGMVENERSYTYDELMDRELIERDITISCVSNEVGGDLVGNGRWIGCRLDDLLAEAGIHRDADQIMGVSVDEFTAGFPVATLDGRDAIVALGMNGEALPVKNGFPARLVIPGLYGYVSATKWLSEIRLTRFDKEEGYWVPRGWSALAPVKTQSRIDRPGSSISAGTVAIAGVAWAPTRGVARVEVQVDDGPWTASTLGPSLGDNSWRQWWLKWDATPGTHKIRCRATDGTGDTQTEARVDVAPDGATGWHTIRIDVTG</sequence>
<dbReference type="InterPro" id="IPR000572">
    <property type="entry name" value="OxRdtase_Mopterin-bd_dom"/>
</dbReference>